<dbReference type="HOGENOM" id="CLU_1675473_0_0_9"/>
<proteinExistence type="predicted"/>
<gene>
    <name evidence="1" type="ordered locus">Hore_10690</name>
</gene>
<name>B8CX05_HALOH</name>
<dbReference type="OrthoDB" id="9783818at2"/>
<dbReference type="eggNOG" id="COG2304">
    <property type="taxonomic scope" value="Bacteria"/>
</dbReference>
<dbReference type="Gene3D" id="3.40.50.410">
    <property type="entry name" value="von Willebrand factor, type A domain"/>
    <property type="match status" value="1"/>
</dbReference>
<dbReference type="Proteomes" id="UP000000719">
    <property type="component" value="Chromosome"/>
</dbReference>
<accession>B8CX05</accession>
<dbReference type="EMBL" id="CP001098">
    <property type="protein sequence ID" value="ACL69824.1"/>
    <property type="molecule type" value="Genomic_DNA"/>
</dbReference>
<keyword evidence="2" id="KW-1185">Reference proteome</keyword>
<dbReference type="InterPro" id="IPR036465">
    <property type="entry name" value="vWFA_dom_sf"/>
</dbReference>
<reference evidence="1 2" key="1">
    <citation type="journal article" date="2009" name="PLoS ONE">
        <title>Genome analysis of the anaerobic thermohalophilic bacterium Halothermothrix orenii.</title>
        <authorList>
            <person name="Mavromatis K."/>
            <person name="Ivanova N."/>
            <person name="Anderson I."/>
            <person name="Lykidis A."/>
            <person name="Hooper S.D."/>
            <person name="Sun H."/>
            <person name="Kunin V."/>
            <person name="Lapidus A."/>
            <person name="Hugenholtz P."/>
            <person name="Patel B."/>
            <person name="Kyrpides N.C."/>
        </authorList>
    </citation>
    <scope>NUCLEOTIDE SEQUENCE [LARGE SCALE GENOMIC DNA]</scope>
    <source>
        <strain evidence="2">H 168 / OCM 544 / DSM 9562</strain>
    </source>
</reference>
<dbReference type="KEGG" id="hor:Hore_10690"/>
<protein>
    <recommendedName>
        <fullName evidence="3">VWFA domain-containing protein</fullName>
    </recommendedName>
</protein>
<evidence type="ECO:0008006" key="3">
    <source>
        <dbReference type="Google" id="ProtNLM"/>
    </source>
</evidence>
<evidence type="ECO:0000313" key="2">
    <source>
        <dbReference type="Proteomes" id="UP000000719"/>
    </source>
</evidence>
<organism evidence="1 2">
    <name type="scientific">Halothermothrix orenii (strain H 168 / OCM 544 / DSM 9562)</name>
    <dbReference type="NCBI Taxonomy" id="373903"/>
    <lineage>
        <taxon>Bacteria</taxon>
        <taxon>Bacillati</taxon>
        <taxon>Bacillota</taxon>
        <taxon>Clostridia</taxon>
        <taxon>Halanaerobiales</taxon>
        <taxon>Halothermotrichaceae</taxon>
        <taxon>Halothermothrix</taxon>
    </lineage>
</organism>
<dbReference type="STRING" id="373903.Hore_10690"/>
<dbReference type="RefSeq" id="WP_012636009.1">
    <property type="nucleotide sequence ID" value="NC_011899.1"/>
</dbReference>
<evidence type="ECO:0000313" key="1">
    <source>
        <dbReference type="EMBL" id="ACL69824.1"/>
    </source>
</evidence>
<sequence length="157" mass="17487">MNKQLRVLLGILLIIGLFLGSYEGIWKQGAKKVSGPDIKKADNNEIYLEVIWDASGSMWGKEYGVEKIIRSREVLKTFTDKLSGEINMGLRIFGARRIGDLKDSFLAVPFNEKNKDKVLNFIANVKPLGKSPIGYSLLQAKGRSGRGLWKKICTAGK</sequence>
<dbReference type="AlphaFoldDB" id="B8CX05"/>
<dbReference type="SUPFAM" id="SSF53300">
    <property type="entry name" value="vWA-like"/>
    <property type="match status" value="1"/>
</dbReference>